<dbReference type="AlphaFoldDB" id="A0A1D1VP25"/>
<accession>A0A1D1VP25</accession>
<evidence type="ECO:0000313" key="1">
    <source>
        <dbReference type="EMBL" id="GAV00279.1"/>
    </source>
</evidence>
<gene>
    <name evidence="1" type="primary">RvY_11153-1</name>
    <name evidence="1" type="synonym">RvY_11153.1</name>
    <name evidence="1" type="ORF">RvY_11153</name>
</gene>
<dbReference type="EMBL" id="BDGG01000006">
    <property type="protein sequence ID" value="GAV00279.1"/>
    <property type="molecule type" value="Genomic_DNA"/>
</dbReference>
<organism evidence="1 2">
    <name type="scientific">Ramazzottius varieornatus</name>
    <name type="common">Water bear</name>
    <name type="synonym">Tardigrade</name>
    <dbReference type="NCBI Taxonomy" id="947166"/>
    <lineage>
        <taxon>Eukaryota</taxon>
        <taxon>Metazoa</taxon>
        <taxon>Ecdysozoa</taxon>
        <taxon>Tardigrada</taxon>
        <taxon>Eutardigrada</taxon>
        <taxon>Parachela</taxon>
        <taxon>Hypsibioidea</taxon>
        <taxon>Ramazzottiidae</taxon>
        <taxon>Ramazzottius</taxon>
    </lineage>
</organism>
<proteinExistence type="predicted"/>
<sequence length="79" mass="8077">MNNHNLRSFVDEIGFVKGKVLTPASPVDPVSANPTAIPLVQTGGGQAEAAATTTPTSDGPAVHTCIVTILTVYTVGFVL</sequence>
<evidence type="ECO:0000313" key="2">
    <source>
        <dbReference type="Proteomes" id="UP000186922"/>
    </source>
</evidence>
<name>A0A1D1VP25_RAMVA</name>
<keyword evidence="2" id="KW-1185">Reference proteome</keyword>
<comment type="caution">
    <text evidence="1">The sequence shown here is derived from an EMBL/GenBank/DDBJ whole genome shotgun (WGS) entry which is preliminary data.</text>
</comment>
<reference evidence="1 2" key="1">
    <citation type="journal article" date="2016" name="Nat. Commun.">
        <title>Extremotolerant tardigrade genome and improved radiotolerance of human cultured cells by tardigrade-unique protein.</title>
        <authorList>
            <person name="Hashimoto T."/>
            <person name="Horikawa D.D."/>
            <person name="Saito Y."/>
            <person name="Kuwahara H."/>
            <person name="Kozuka-Hata H."/>
            <person name="Shin-I T."/>
            <person name="Minakuchi Y."/>
            <person name="Ohishi K."/>
            <person name="Motoyama A."/>
            <person name="Aizu T."/>
            <person name="Enomoto A."/>
            <person name="Kondo K."/>
            <person name="Tanaka S."/>
            <person name="Hara Y."/>
            <person name="Koshikawa S."/>
            <person name="Sagara H."/>
            <person name="Miura T."/>
            <person name="Yokobori S."/>
            <person name="Miyagawa K."/>
            <person name="Suzuki Y."/>
            <person name="Kubo T."/>
            <person name="Oyama M."/>
            <person name="Kohara Y."/>
            <person name="Fujiyama A."/>
            <person name="Arakawa K."/>
            <person name="Katayama T."/>
            <person name="Toyoda A."/>
            <person name="Kunieda T."/>
        </authorList>
    </citation>
    <scope>NUCLEOTIDE SEQUENCE [LARGE SCALE GENOMIC DNA]</scope>
    <source>
        <strain evidence="1 2">YOKOZUNA-1</strain>
    </source>
</reference>
<protein>
    <submittedName>
        <fullName evidence="1">Uncharacterized protein</fullName>
    </submittedName>
</protein>
<dbReference type="Proteomes" id="UP000186922">
    <property type="component" value="Unassembled WGS sequence"/>
</dbReference>